<dbReference type="Proteomes" id="UP000005262">
    <property type="component" value="Chromosome"/>
</dbReference>
<dbReference type="STRING" id="768704.Desmer_3469"/>
<evidence type="ECO:0000256" key="5">
    <source>
        <dbReference type="ARBA" id="ARBA00023012"/>
    </source>
</evidence>
<dbReference type="Pfam" id="PF00512">
    <property type="entry name" value="HisKA"/>
    <property type="match status" value="1"/>
</dbReference>
<dbReference type="InterPro" id="IPR005467">
    <property type="entry name" value="His_kinase_dom"/>
</dbReference>
<keyword evidence="4 8" id="KW-0808">Transferase</keyword>
<dbReference type="Gene3D" id="3.30.565.10">
    <property type="entry name" value="Histidine kinase-like ATPase, C-terminal domain"/>
    <property type="match status" value="1"/>
</dbReference>
<evidence type="ECO:0000259" key="7">
    <source>
        <dbReference type="PROSITE" id="PS50109"/>
    </source>
</evidence>
<dbReference type="KEGG" id="dmi:Desmer_3469"/>
<dbReference type="InterPro" id="IPR004358">
    <property type="entry name" value="Sig_transdc_His_kin-like_C"/>
</dbReference>
<dbReference type="SUPFAM" id="SSF47384">
    <property type="entry name" value="Homodimeric domain of signal transducing histidine kinase"/>
    <property type="match status" value="1"/>
</dbReference>
<feature type="coiled-coil region" evidence="6">
    <location>
        <begin position="157"/>
        <end position="202"/>
    </location>
</feature>
<dbReference type="SUPFAM" id="SSF55874">
    <property type="entry name" value="ATPase domain of HSP90 chaperone/DNA topoisomerase II/histidine kinase"/>
    <property type="match status" value="1"/>
</dbReference>
<protein>
    <recommendedName>
        <fullName evidence="2">histidine kinase</fullName>
        <ecNumber evidence="2">2.7.13.3</ecNumber>
    </recommendedName>
</protein>
<dbReference type="EMBL" id="CP003629">
    <property type="protein sequence ID" value="AFQ45318.1"/>
    <property type="molecule type" value="Genomic_DNA"/>
</dbReference>
<dbReference type="Pfam" id="PF02518">
    <property type="entry name" value="HATPase_c"/>
    <property type="match status" value="1"/>
</dbReference>
<evidence type="ECO:0000256" key="1">
    <source>
        <dbReference type="ARBA" id="ARBA00000085"/>
    </source>
</evidence>
<dbReference type="InterPro" id="IPR003661">
    <property type="entry name" value="HisK_dim/P_dom"/>
</dbReference>
<dbReference type="InterPro" id="IPR029016">
    <property type="entry name" value="GAF-like_dom_sf"/>
</dbReference>
<keyword evidence="3" id="KW-0597">Phosphoprotein</keyword>
<keyword evidence="4 8" id="KW-0418">Kinase</keyword>
<keyword evidence="6" id="KW-0175">Coiled coil</keyword>
<sequence length="436" mass="48985">MSGRIMRARSEDLYEQLQREMAVLIKVNNLTGFLPVKLDNLLRAIIKEMDDIFFPFKCELHLLTEGRLESCCEYIKAEYCKALNDQLPLTLEQGDRLCCQAESCTNCYQFHVCVPLIAGIEKLGIVTLKSKQKTEFKRDSMELLLAVVNQIAATIQRARLFARLAQEKANLEKANTEINQLNQELQKSIEQLNKTLEQLVISERLAAAGQLSANLAHEINNPIGVILSRLEWLLLEAEEYGLPQQVIEDMQVIANHTERIAKTTKGLLSFSRQTLDRMSPLDLNTIIIETTDWLRSQFLRKNIRFDLKLDTIPRVFGNPEQLEQVLVNLFSNAKDAMAEGGVIIVRSKVDTDKKMVQVDVSDSGTGIPDEMKSRIFDPFFTTKDKGSGTGLGLSISYGIIENHGGCLKVVSEPGNGSCFSVILPSFDSGKDGNWRE</sequence>
<dbReference type="eggNOG" id="COG2203">
    <property type="taxonomic scope" value="Bacteria"/>
</dbReference>
<dbReference type="SUPFAM" id="SSF55781">
    <property type="entry name" value="GAF domain-like"/>
    <property type="match status" value="1"/>
</dbReference>
<dbReference type="PANTHER" id="PTHR43065:SF42">
    <property type="entry name" value="TWO-COMPONENT SENSOR PPRA"/>
    <property type="match status" value="1"/>
</dbReference>
<dbReference type="InterPro" id="IPR036890">
    <property type="entry name" value="HATPase_C_sf"/>
</dbReference>
<dbReference type="InterPro" id="IPR003594">
    <property type="entry name" value="HATPase_dom"/>
</dbReference>
<dbReference type="GO" id="GO:0000155">
    <property type="term" value="F:phosphorelay sensor kinase activity"/>
    <property type="evidence" value="ECO:0007669"/>
    <property type="project" value="InterPro"/>
</dbReference>
<evidence type="ECO:0000256" key="3">
    <source>
        <dbReference type="ARBA" id="ARBA00022553"/>
    </source>
</evidence>
<dbReference type="HOGENOM" id="CLU_000445_114_72_9"/>
<dbReference type="PANTHER" id="PTHR43065">
    <property type="entry name" value="SENSOR HISTIDINE KINASE"/>
    <property type="match status" value="1"/>
</dbReference>
<dbReference type="eggNOG" id="COG4191">
    <property type="taxonomic scope" value="Bacteria"/>
</dbReference>
<comment type="catalytic activity">
    <reaction evidence="1">
        <text>ATP + protein L-histidine = ADP + protein N-phospho-L-histidine.</text>
        <dbReference type="EC" id="2.7.13.3"/>
    </reaction>
</comment>
<dbReference type="Gene3D" id="1.10.287.130">
    <property type="match status" value="1"/>
</dbReference>
<organism evidence="8 9">
    <name type="scientific">Desulfosporosinus meridiei (strain ATCC BAA-275 / DSM 13257 / KCTC 12902 / NCIMB 13706 / S10)</name>
    <dbReference type="NCBI Taxonomy" id="768704"/>
    <lineage>
        <taxon>Bacteria</taxon>
        <taxon>Bacillati</taxon>
        <taxon>Bacillota</taxon>
        <taxon>Clostridia</taxon>
        <taxon>Eubacteriales</taxon>
        <taxon>Desulfitobacteriaceae</taxon>
        <taxon>Desulfosporosinus</taxon>
    </lineage>
</organism>
<dbReference type="Gene3D" id="3.30.450.40">
    <property type="match status" value="1"/>
</dbReference>
<accession>J7J209</accession>
<reference evidence="9" key="2">
    <citation type="submission" date="2012-08" db="EMBL/GenBank/DDBJ databases">
        <title>Finished genome of Desulfosporosinus meridiei DSM 13257.</title>
        <authorList>
            <person name="Huntemann M."/>
            <person name="Wei C.-L."/>
            <person name="Han J."/>
            <person name="Detter J.C."/>
            <person name="Han C."/>
            <person name="Davenport K."/>
            <person name="Daligault H."/>
            <person name="Erkkila T."/>
            <person name="Gu W."/>
            <person name="Munk A.C.C."/>
            <person name="Teshima H."/>
            <person name="Xu Y."/>
            <person name="Chain P."/>
            <person name="Tapia R."/>
            <person name="Chen A."/>
            <person name="Krypides N."/>
            <person name="Mavromatis K."/>
            <person name="Markowitz V."/>
            <person name="Szeto E."/>
            <person name="Ivanova N."/>
            <person name="Mikhailova N."/>
            <person name="Ovchinnikova G."/>
            <person name="Pagani I."/>
            <person name="Pati A."/>
            <person name="Goodwin L."/>
            <person name="Peters L."/>
            <person name="Pitluck S."/>
            <person name="Woyke T."/>
            <person name="Pester M."/>
            <person name="Spring S."/>
            <person name="Ollivier B."/>
            <person name="Rattei T."/>
            <person name="Klenk H.-P."/>
            <person name="Wagner M."/>
            <person name="Loy A."/>
        </authorList>
    </citation>
    <scope>NUCLEOTIDE SEQUENCE [LARGE SCALE GENOMIC DNA]</scope>
    <source>
        <strain evidence="9">ATCC BAA-275 / DSM 13257 / NCIMB 13706 / S10</strain>
    </source>
</reference>
<gene>
    <name evidence="8" type="ordered locus">Desmer_3469</name>
</gene>
<dbReference type="SMART" id="SM00388">
    <property type="entry name" value="HisKA"/>
    <property type="match status" value="1"/>
</dbReference>
<dbReference type="EC" id="2.7.13.3" evidence="2"/>
<dbReference type="InterPro" id="IPR036097">
    <property type="entry name" value="HisK_dim/P_sf"/>
</dbReference>
<dbReference type="RefSeq" id="WP_014904227.1">
    <property type="nucleotide sequence ID" value="NC_018515.1"/>
</dbReference>
<evidence type="ECO:0000313" key="8">
    <source>
        <dbReference type="EMBL" id="AFQ45318.1"/>
    </source>
</evidence>
<dbReference type="CDD" id="cd00082">
    <property type="entry name" value="HisKA"/>
    <property type="match status" value="1"/>
</dbReference>
<dbReference type="SMART" id="SM00387">
    <property type="entry name" value="HATPase_c"/>
    <property type="match status" value="1"/>
</dbReference>
<feature type="domain" description="Histidine kinase" evidence="7">
    <location>
        <begin position="214"/>
        <end position="427"/>
    </location>
</feature>
<evidence type="ECO:0000256" key="2">
    <source>
        <dbReference type="ARBA" id="ARBA00012438"/>
    </source>
</evidence>
<keyword evidence="5" id="KW-0902">Two-component regulatory system</keyword>
<name>J7J209_DESMD</name>
<reference evidence="8 9" key="1">
    <citation type="journal article" date="2012" name="J. Bacteriol.">
        <title>Complete genome sequences of Desulfosporosinus orientis DSM765T, Desulfosporosinus youngiae DSM17734T, Desulfosporosinus meridiei DSM13257T, and Desulfosporosinus acidiphilus DSM22704T.</title>
        <authorList>
            <person name="Pester M."/>
            <person name="Brambilla E."/>
            <person name="Alazard D."/>
            <person name="Rattei T."/>
            <person name="Weinmaier T."/>
            <person name="Han J."/>
            <person name="Lucas S."/>
            <person name="Lapidus A."/>
            <person name="Cheng J.F."/>
            <person name="Goodwin L."/>
            <person name="Pitluck S."/>
            <person name="Peters L."/>
            <person name="Ovchinnikova G."/>
            <person name="Teshima H."/>
            <person name="Detter J.C."/>
            <person name="Han C.S."/>
            <person name="Tapia R."/>
            <person name="Land M.L."/>
            <person name="Hauser L."/>
            <person name="Kyrpides N.C."/>
            <person name="Ivanova N.N."/>
            <person name="Pagani I."/>
            <person name="Huntmann M."/>
            <person name="Wei C.L."/>
            <person name="Davenport K.W."/>
            <person name="Daligault H."/>
            <person name="Chain P.S."/>
            <person name="Chen A."/>
            <person name="Mavromatis K."/>
            <person name="Markowitz V."/>
            <person name="Szeto E."/>
            <person name="Mikhailova N."/>
            <person name="Pati A."/>
            <person name="Wagner M."/>
            <person name="Woyke T."/>
            <person name="Ollivier B."/>
            <person name="Klenk H.P."/>
            <person name="Spring S."/>
            <person name="Loy A."/>
        </authorList>
    </citation>
    <scope>NUCLEOTIDE SEQUENCE [LARGE SCALE GENOMIC DNA]</scope>
    <source>
        <strain evidence="9">ATCC BAA-275 / DSM 13257 / NCIMB 13706 / S10</strain>
    </source>
</reference>
<dbReference type="PRINTS" id="PR00344">
    <property type="entry name" value="BCTRLSENSOR"/>
</dbReference>
<dbReference type="PROSITE" id="PS50109">
    <property type="entry name" value="HIS_KIN"/>
    <property type="match status" value="1"/>
</dbReference>
<keyword evidence="9" id="KW-1185">Reference proteome</keyword>
<evidence type="ECO:0000256" key="4">
    <source>
        <dbReference type="ARBA" id="ARBA00022777"/>
    </source>
</evidence>
<evidence type="ECO:0000313" key="9">
    <source>
        <dbReference type="Proteomes" id="UP000005262"/>
    </source>
</evidence>
<dbReference type="AlphaFoldDB" id="J7J209"/>
<evidence type="ECO:0000256" key="6">
    <source>
        <dbReference type="SAM" id="Coils"/>
    </source>
</evidence>
<proteinExistence type="predicted"/>